<keyword evidence="3" id="KW-1185">Reference proteome</keyword>
<evidence type="ECO:0008006" key="4">
    <source>
        <dbReference type="Google" id="ProtNLM"/>
    </source>
</evidence>
<dbReference type="EMBL" id="JBHSZO010000040">
    <property type="protein sequence ID" value="MFC7220740.1"/>
    <property type="molecule type" value="Genomic_DNA"/>
</dbReference>
<dbReference type="Proteomes" id="UP001596413">
    <property type="component" value="Unassembled WGS sequence"/>
</dbReference>
<evidence type="ECO:0000313" key="3">
    <source>
        <dbReference type="Proteomes" id="UP001596413"/>
    </source>
</evidence>
<comment type="caution">
    <text evidence="2">The sequence shown here is derived from an EMBL/GenBank/DDBJ whole genome shotgun (WGS) entry which is preliminary data.</text>
</comment>
<protein>
    <recommendedName>
        <fullName evidence="4">Cellulose-binding protein</fullName>
    </recommendedName>
</protein>
<evidence type="ECO:0000313" key="2">
    <source>
        <dbReference type="EMBL" id="MFC7220740.1"/>
    </source>
</evidence>
<sequence>MTAVTGPSEDFGTVRRGYRPQQVDAALGRLGEERDRAWERAARLTVLARDLERERDQLARRMDETGPQTYEELGGRATFLLALAREEADGVRAAARQDAQAALAAARADGEELLAAARAAGGGVTGEAEGHWRSIVAAAEAQAAVMLAAARADAQACAGEAGRALAEVRQRTAAILAESEAEELAAAEVNQRDLREREATWALEMAARTAAAQQRLEEAQAVWAEAEKYAAAQRDRSEARGAELLAEASLAVEGVQRETDHRLRGVQDRRTELTGQLEHVRASLAAMVGGQMNVPAEEGGTVVPPPAGSSED</sequence>
<reference evidence="3" key="1">
    <citation type="journal article" date="2019" name="Int. J. Syst. Evol. Microbiol.">
        <title>The Global Catalogue of Microorganisms (GCM) 10K type strain sequencing project: providing services to taxonomists for standard genome sequencing and annotation.</title>
        <authorList>
            <consortium name="The Broad Institute Genomics Platform"/>
            <consortium name="The Broad Institute Genome Sequencing Center for Infectious Disease"/>
            <person name="Wu L."/>
            <person name="Ma J."/>
        </authorList>
    </citation>
    <scope>NUCLEOTIDE SEQUENCE [LARGE SCALE GENOMIC DNA]</scope>
    <source>
        <strain evidence="3">CGMCC 1.13681</strain>
    </source>
</reference>
<proteinExistence type="predicted"/>
<evidence type="ECO:0000256" key="1">
    <source>
        <dbReference type="SAM" id="MobiDB-lite"/>
    </source>
</evidence>
<feature type="compositionally biased region" description="Pro residues" evidence="1">
    <location>
        <begin position="303"/>
        <end position="312"/>
    </location>
</feature>
<accession>A0ABW2GMN3</accession>
<gene>
    <name evidence="2" type="ORF">ACFQLX_21645</name>
</gene>
<organism evidence="2 3">
    <name type="scientific">Streptomyces polyrhachis</name>
    <dbReference type="NCBI Taxonomy" id="1282885"/>
    <lineage>
        <taxon>Bacteria</taxon>
        <taxon>Bacillati</taxon>
        <taxon>Actinomycetota</taxon>
        <taxon>Actinomycetes</taxon>
        <taxon>Kitasatosporales</taxon>
        <taxon>Streptomycetaceae</taxon>
        <taxon>Streptomyces</taxon>
    </lineage>
</organism>
<feature type="region of interest" description="Disordered" evidence="1">
    <location>
        <begin position="293"/>
        <end position="312"/>
    </location>
</feature>
<name>A0ABW2GMN3_9ACTN</name>
<dbReference type="RefSeq" id="WP_386417625.1">
    <property type="nucleotide sequence ID" value="NZ_JBHSZO010000040.1"/>
</dbReference>